<evidence type="ECO:0000313" key="4">
    <source>
        <dbReference type="Proteomes" id="UP001521785"/>
    </source>
</evidence>
<dbReference type="SUPFAM" id="SSF52540">
    <property type="entry name" value="P-loop containing nucleoside triphosphate hydrolases"/>
    <property type="match status" value="1"/>
</dbReference>
<comment type="caution">
    <text evidence="3">The sequence shown here is derived from an EMBL/GenBank/DDBJ whole genome shotgun (WGS) entry which is preliminary data.</text>
</comment>
<dbReference type="EMBL" id="JAKJXO020000002">
    <property type="protein sequence ID" value="KAL1610834.1"/>
    <property type="molecule type" value="Genomic_DNA"/>
</dbReference>
<dbReference type="InterPro" id="IPR002182">
    <property type="entry name" value="NB-ARC"/>
</dbReference>
<organism evidence="3 4">
    <name type="scientific">Paraconiothyrium brasiliense</name>
    <dbReference type="NCBI Taxonomy" id="300254"/>
    <lineage>
        <taxon>Eukaryota</taxon>
        <taxon>Fungi</taxon>
        <taxon>Dikarya</taxon>
        <taxon>Ascomycota</taxon>
        <taxon>Pezizomycotina</taxon>
        <taxon>Dothideomycetes</taxon>
        <taxon>Pleosporomycetidae</taxon>
        <taxon>Pleosporales</taxon>
        <taxon>Massarineae</taxon>
        <taxon>Didymosphaeriaceae</taxon>
        <taxon>Paraconiothyrium</taxon>
    </lineage>
</organism>
<dbReference type="InterPro" id="IPR056681">
    <property type="entry name" value="DUF7779"/>
</dbReference>
<dbReference type="PANTHER" id="PTHR35205">
    <property type="entry name" value="NB-ARC AND TPR DOMAIN PROTEIN"/>
    <property type="match status" value="1"/>
</dbReference>
<protein>
    <recommendedName>
        <fullName evidence="5">NB-ARC domain-containing protein</fullName>
    </recommendedName>
</protein>
<dbReference type="InterPro" id="IPR027417">
    <property type="entry name" value="P-loop_NTPase"/>
</dbReference>
<feature type="domain" description="DUF7779" evidence="2">
    <location>
        <begin position="274"/>
        <end position="353"/>
    </location>
</feature>
<dbReference type="SUPFAM" id="SSF48452">
    <property type="entry name" value="TPR-like"/>
    <property type="match status" value="1"/>
</dbReference>
<dbReference type="Gene3D" id="3.40.50.300">
    <property type="entry name" value="P-loop containing nucleotide triphosphate hydrolases"/>
    <property type="match status" value="1"/>
</dbReference>
<keyword evidence="4" id="KW-1185">Reference proteome</keyword>
<proteinExistence type="predicted"/>
<evidence type="ECO:0000259" key="1">
    <source>
        <dbReference type="Pfam" id="PF00931"/>
    </source>
</evidence>
<evidence type="ECO:0000313" key="3">
    <source>
        <dbReference type="EMBL" id="KAL1610834.1"/>
    </source>
</evidence>
<dbReference type="InterPro" id="IPR011990">
    <property type="entry name" value="TPR-like_helical_dom_sf"/>
</dbReference>
<sequence>MLKQLKPIESDDKSTQLRSLCLSGMGGLGKTELAYQFAKSCQNTYDVIMIVKSDTTFRLKRTFSKLAAKVGLLSDTEKPSDDEYREALKAWLKRPYRMPAPTSTTTGQSKESESIIAKWLLIFDNVEHWADLKPYWPEKGCGSVLVTTRKPDLLSHFETPECVVSLELRPLPKQDAIKLLSHFAGSDPASSPHVEGAAQDLCVRLGGLPLAVMQVGAYIKQCKLTILEFCQAHPKESDLYTIYLDEHRVEDYEYSLASVWALQPSSTGGGSLEQPSRLLCIMSLLDPEGIREELLKPDAAVDEVSGYPTSEPEFIRHYRALINASLVEKTQKSKFTIHRLVQKVTRAQIARDETLSEQVFNQTLRRLTDRWPYVNRIYQIGTQGHVDRWKSCKKWSPHVYALSQAYTEFRERGRLNKPSLELAELLYELAVYDYKLIPILRLIPTRYFSETSQPKEASRILDISESICSSAKGMTDTSEHDLRIYRGRIGVAFILRDGEAYLHYAKKELAAETARSTKPSSALAGANLHIGIAYGFNFLWKEARKYFKISMKIREEMPGFKKDWLFSPYYQLAHAYYHLNKNEKAALCLENAISDRVEAFGQTDSYSMRLVKSTWPGRLILMLKELELSTIHLAMQYLDEILPHYRMADYLHPYICRTAFLYAKTLPATDPERTKLLEEATRVFNSYSKYEKRTTDTLTELDAQSLVAYDYL</sequence>
<name>A0ABR3S2C8_9PLEO</name>
<dbReference type="PANTHER" id="PTHR35205:SF1">
    <property type="entry name" value="ZU5 DOMAIN-CONTAINING PROTEIN"/>
    <property type="match status" value="1"/>
</dbReference>
<dbReference type="Pfam" id="PF25000">
    <property type="entry name" value="DUF7779"/>
    <property type="match status" value="1"/>
</dbReference>
<feature type="domain" description="NB-ARC" evidence="1">
    <location>
        <begin position="16"/>
        <end position="186"/>
    </location>
</feature>
<evidence type="ECO:0008006" key="5">
    <source>
        <dbReference type="Google" id="ProtNLM"/>
    </source>
</evidence>
<reference evidence="3 4" key="1">
    <citation type="submission" date="2024-02" db="EMBL/GenBank/DDBJ databases">
        <title>De novo assembly and annotation of 12 fungi associated with fruit tree decline syndrome in Ontario, Canada.</title>
        <authorList>
            <person name="Sulman M."/>
            <person name="Ellouze W."/>
            <person name="Ilyukhin E."/>
        </authorList>
    </citation>
    <scope>NUCLEOTIDE SEQUENCE [LARGE SCALE GENOMIC DNA]</scope>
    <source>
        <strain evidence="3 4">M42-189</strain>
    </source>
</reference>
<evidence type="ECO:0000259" key="2">
    <source>
        <dbReference type="Pfam" id="PF25000"/>
    </source>
</evidence>
<dbReference type="Gene3D" id="1.25.40.10">
    <property type="entry name" value="Tetratricopeptide repeat domain"/>
    <property type="match status" value="1"/>
</dbReference>
<accession>A0ABR3S2C8</accession>
<dbReference type="Pfam" id="PF00931">
    <property type="entry name" value="NB-ARC"/>
    <property type="match status" value="1"/>
</dbReference>
<gene>
    <name evidence="3" type="ORF">SLS60_002505</name>
</gene>
<dbReference type="Proteomes" id="UP001521785">
    <property type="component" value="Unassembled WGS sequence"/>
</dbReference>